<sequence>MVENAEAEESNERKCYPQGLILSNTFINDLDTGTEHVLSKFADDTKLGGAADTSEGRAAIQRDLNRLGTRTDTNLMKFSKWKCQVLPLGRNNPRHQNRLGPTCWKGPGVLVDTKLTMSRR</sequence>
<evidence type="ECO:0000313" key="2">
    <source>
        <dbReference type="Proteomes" id="UP001333110"/>
    </source>
</evidence>
<protein>
    <recommendedName>
        <fullName evidence="3">Rna-directed dna polymerase from mobile element jockey-like</fullName>
    </recommendedName>
</protein>
<evidence type="ECO:0000313" key="1">
    <source>
        <dbReference type="EMBL" id="KAK4826852.1"/>
    </source>
</evidence>
<comment type="caution">
    <text evidence="1">The sequence shown here is derived from an EMBL/GenBank/DDBJ whole genome shotgun (WGS) entry which is preliminary data.</text>
</comment>
<dbReference type="Proteomes" id="UP001333110">
    <property type="component" value="Unassembled WGS sequence"/>
</dbReference>
<dbReference type="AlphaFoldDB" id="A0AAN7P4W2"/>
<keyword evidence="2" id="KW-1185">Reference proteome</keyword>
<gene>
    <name evidence="1" type="ORF">QYF61_011720</name>
</gene>
<evidence type="ECO:0008006" key="3">
    <source>
        <dbReference type="Google" id="ProtNLM"/>
    </source>
</evidence>
<reference evidence="1 2" key="1">
    <citation type="journal article" date="2023" name="J. Hered.">
        <title>Chromosome-level genome of the wood stork (Mycteria americana) provides insight into avian chromosome evolution.</title>
        <authorList>
            <person name="Flamio R. Jr."/>
            <person name="Ramstad K.M."/>
        </authorList>
    </citation>
    <scope>NUCLEOTIDE SEQUENCE [LARGE SCALE GENOMIC DNA]</scope>
    <source>
        <strain evidence="1">JAX WOST 10</strain>
    </source>
</reference>
<dbReference type="EMBL" id="JAUNZN010000002">
    <property type="protein sequence ID" value="KAK4826852.1"/>
    <property type="molecule type" value="Genomic_DNA"/>
</dbReference>
<dbReference type="PANTHER" id="PTHR33332">
    <property type="entry name" value="REVERSE TRANSCRIPTASE DOMAIN-CONTAINING PROTEIN"/>
    <property type="match status" value="1"/>
</dbReference>
<proteinExistence type="predicted"/>
<name>A0AAN7P4W2_MYCAM</name>
<organism evidence="1 2">
    <name type="scientific">Mycteria americana</name>
    <name type="common">Wood stork</name>
    <dbReference type="NCBI Taxonomy" id="33587"/>
    <lineage>
        <taxon>Eukaryota</taxon>
        <taxon>Metazoa</taxon>
        <taxon>Chordata</taxon>
        <taxon>Craniata</taxon>
        <taxon>Vertebrata</taxon>
        <taxon>Euteleostomi</taxon>
        <taxon>Archelosauria</taxon>
        <taxon>Archosauria</taxon>
        <taxon>Dinosauria</taxon>
        <taxon>Saurischia</taxon>
        <taxon>Theropoda</taxon>
        <taxon>Coelurosauria</taxon>
        <taxon>Aves</taxon>
        <taxon>Neognathae</taxon>
        <taxon>Neoaves</taxon>
        <taxon>Aequornithes</taxon>
        <taxon>Ciconiiformes</taxon>
        <taxon>Ciconiidae</taxon>
        <taxon>Mycteria</taxon>
    </lineage>
</organism>
<accession>A0AAN7P4W2</accession>